<dbReference type="EMBL" id="JARBHB010000004">
    <property type="protein sequence ID" value="KAJ8886623.1"/>
    <property type="molecule type" value="Genomic_DNA"/>
</dbReference>
<comment type="caution">
    <text evidence="1">The sequence shown here is derived from an EMBL/GenBank/DDBJ whole genome shotgun (WGS) entry which is preliminary data.</text>
</comment>
<name>A0ABQ9HQH7_9NEOP</name>
<evidence type="ECO:0000313" key="2">
    <source>
        <dbReference type="Proteomes" id="UP001159363"/>
    </source>
</evidence>
<sequence>MILMLAKMPKSHKTVSVLLCEGRIFIFLTADLNKAICYFLLSVIPVFDKTNNSDEELVVGCNAFIIVDMLTPSDKAMFYTSVRNFFRLSCDYNVLKFLLGN</sequence>
<reference evidence="1 2" key="1">
    <citation type="submission" date="2023-02" db="EMBL/GenBank/DDBJ databases">
        <title>LHISI_Scaffold_Assembly.</title>
        <authorList>
            <person name="Stuart O.P."/>
            <person name="Cleave R."/>
            <person name="Magrath M.J.L."/>
            <person name="Mikheyev A.S."/>
        </authorList>
    </citation>
    <scope>NUCLEOTIDE SEQUENCE [LARGE SCALE GENOMIC DNA]</scope>
    <source>
        <strain evidence="1">Daus_M_001</strain>
        <tissue evidence="1">Leg muscle</tissue>
    </source>
</reference>
<dbReference type="Proteomes" id="UP001159363">
    <property type="component" value="Chromosome X"/>
</dbReference>
<protein>
    <submittedName>
        <fullName evidence="1">Uncharacterized protein</fullName>
    </submittedName>
</protein>
<keyword evidence="2" id="KW-1185">Reference proteome</keyword>
<evidence type="ECO:0000313" key="1">
    <source>
        <dbReference type="EMBL" id="KAJ8886623.1"/>
    </source>
</evidence>
<accession>A0ABQ9HQH7</accession>
<organism evidence="1 2">
    <name type="scientific">Dryococelus australis</name>
    <dbReference type="NCBI Taxonomy" id="614101"/>
    <lineage>
        <taxon>Eukaryota</taxon>
        <taxon>Metazoa</taxon>
        <taxon>Ecdysozoa</taxon>
        <taxon>Arthropoda</taxon>
        <taxon>Hexapoda</taxon>
        <taxon>Insecta</taxon>
        <taxon>Pterygota</taxon>
        <taxon>Neoptera</taxon>
        <taxon>Polyneoptera</taxon>
        <taxon>Phasmatodea</taxon>
        <taxon>Verophasmatodea</taxon>
        <taxon>Anareolatae</taxon>
        <taxon>Phasmatidae</taxon>
        <taxon>Eurycanthinae</taxon>
        <taxon>Dryococelus</taxon>
    </lineage>
</organism>
<proteinExistence type="predicted"/>
<gene>
    <name evidence="1" type="ORF">PR048_012835</name>
</gene>